<reference evidence="1" key="2">
    <citation type="submission" date="2018-08" db="UniProtKB">
        <authorList>
            <consortium name="EnsemblPlants"/>
        </authorList>
    </citation>
    <scope>IDENTIFICATION</scope>
    <source>
        <strain evidence="1">Yugu1</strain>
    </source>
</reference>
<dbReference type="EMBL" id="AGNK02004366">
    <property type="status" value="NOT_ANNOTATED_CDS"/>
    <property type="molecule type" value="Genomic_DNA"/>
</dbReference>
<dbReference type="HOGENOM" id="CLU_3090902_0_0_1"/>
<accession>K3YBM8</accession>
<dbReference type="AlphaFoldDB" id="K3YBM8"/>
<dbReference type="Gramene" id="KQK97488">
    <property type="protein sequence ID" value="KQK97488"/>
    <property type="gene ID" value="SETIT_011622mg"/>
</dbReference>
<reference evidence="2" key="1">
    <citation type="journal article" date="2012" name="Nat. Biotechnol.">
        <title>Reference genome sequence of the model plant Setaria.</title>
        <authorList>
            <person name="Bennetzen J.L."/>
            <person name="Schmutz J."/>
            <person name="Wang H."/>
            <person name="Percifield R."/>
            <person name="Hawkins J."/>
            <person name="Pontaroli A.C."/>
            <person name="Estep M."/>
            <person name="Feng L."/>
            <person name="Vaughn J.N."/>
            <person name="Grimwood J."/>
            <person name="Jenkins J."/>
            <person name="Barry K."/>
            <person name="Lindquist E."/>
            <person name="Hellsten U."/>
            <person name="Deshpande S."/>
            <person name="Wang X."/>
            <person name="Wu X."/>
            <person name="Mitros T."/>
            <person name="Triplett J."/>
            <person name="Yang X."/>
            <person name="Ye C.Y."/>
            <person name="Mauro-Herrera M."/>
            <person name="Wang L."/>
            <person name="Li P."/>
            <person name="Sharma M."/>
            <person name="Sharma R."/>
            <person name="Ronald P.C."/>
            <person name="Panaud O."/>
            <person name="Kellogg E.A."/>
            <person name="Brutnell T.P."/>
            <person name="Doust A.N."/>
            <person name="Tuskan G.A."/>
            <person name="Rokhsar D."/>
            <person name="Devos K.M."/>
        </authorList>
    </citation>
    <scope>NUCLEOTIDE SEQUENCE [LARGE SCALE GENOMIC DNA]</scope>
    <source>
        <strain evidence="2">cv. Yugu1</strain>
    </source>
</reference>
<protein>
    <submittedName>
        <fullName evidence="1">Uncharacterized protein</fullName>
    </submittedName>
</protein>
<dbReference type="InParanoid" id="K3YBM8"/>
<proteinExistence type="predicted"/>
<name>K3YBM8_SETIT</name>
<dbReference type="Proteomes" id="UP000004995">
    <property type="component" value="Unassembled WGS sequence"/>
</dbReference>
<dbReference type="EnsemblPlants" id="KQK97488">
    <property type="protein sequence ID" value="KQK97488"/>
    <property type="gene ID" value="SETIT_011622mg"/>
</dbReference>
<evidence type="ECO:0000313" key="1">
    <source>
        <dbReference type="EnsemblPlants" id="KQK97488"/>
    </source>
</evidence>
<evidence type="ECO:0000313" key="2">
    <source>
        <dbReference type="Proteomes" id="UP000004995"/>
    </source>
</evidence>
<keyword evidence="2" id="KW-1185">Reference proteome</keyword>
<sequence>MTRYSIKRWILPVKWNQANSRKHHTSLPTTSILATVVKECSLNDSQFINWNV</sequence>
<organism evidence="1 2">
    <name type="scientific">Setaria italica</name>
    <name type="common">Foxtail millet</name>
    <name type="synonym">Panicum italicum</name>
    <dbReference type="NCBI Taxonomy" id="4555"/>
    <lineage>
        <taxon>Eukaryota</taxon>
        <taxon>Viridiplantae</taxon>
        <taxon>Streptophyta</taxon>
        <taxon>Embryophyta</taxon>
        <taxon>Tracheophyta</taxon>
        <taxon>Spermatophyta</taxon>
        <taxon>Magnoliopsida</taxon>
        <taxon>Liliopsida</taxon>
        <taxon>Poales</taxon>
        <taxon>Poaceae</taxon>
        <taxon>PACMAD clade</taxon>
        <taxon>Panicoideae</taxon>
        <taxon>Panicodae</taxon>
        <taxon>Paniceae</taxon>
        <taxon>Cenchrinae</taxon>
        <taxon>Setaria</taxon>
    </lineage>
</organism>